<dbReference type="Pfam" id="PF00109">
    <property type="entry name" value="ketoacyl-synt"/>
    <property type="match status" value="1"/>
</dbReference>
<dbReference type="PROSITE" id="PS50075">
    <property type="entry name" value="CARRIER"/>
    <property type="match status" value="2"/>
</dbReference>
<dbReference type="Gene3D" id="3.40.50.980">
    <property type="match status" value="2"/>
</dbReference>
<dbReference type="InterPro" id="IPR009081">
    <property type="entry name" value="PP-bd_ACP"/>
</dbReference>
<dbReference type="InterPro" id="IPR020615">
    <property type="entry name" value="Thiolase_acyl_enz_int_AS"/>
</dbReference>
<keyword evidence="2" id="KW-0597">Phosphoprotein</keyword>
<dbReference type="InterPro" id="IPR014030">
    <property type="entry name" value="Ketoacyl_synth_N"/>
</dbReference>
<dbReference type="PROSITE" id="PS00098">
    <property type="entry name" value="THIOLASE_1"/>
    <property type="match status" value="1"/>
</dbReference>
<dbReference type="InterPro" id="IPR025110">
    <property type="entry name" value="AMP-bd_C"/>
</dbReference>
<dbReference type="Gene3D" id="3.30.70.250">
    <property type="entry name" value="Malonyl-CoA ACP transacylase, ACP-binding"/>
    <property type="match status" value="1"/>
</dbReference>
<dbReference type="InterPro" id="IPR020806">
    <property type="entry name" value="PKS_PP-bd"/>
</dbReference>
<evidence type="ECO:0000256" key="1">
    <source>
        <dbReference type="ARBA" id="ARBA00022450"/>
    </source>
</evidence>
<gene>
    <name evidence="6" type="ORF">U0035_05810</name>
</gene>
<evidence type="ECO:0000256" key="2">
    <source>
        <dbReference type="ARBA" id="ARBA00022553"/>
    </source>
</evidence>
<dbReference type="SMART" id="SM00825">
    <property type="entry name" value="PKS_KS"/>
    <property type="match status" value="1"/>
</dbReference>
<dbReference type="SMART" id="SM00827">
    <property type="entry name" value="PKS_AT"/>
    <property type="match status" value="1"/>
</dbReference>
<feature type="domain" description="Ketosynthase family 3 (KS3)" evidence="5">
    <location>
        <begin position="620"/>
        <end position="1044"/>
    </location>
</feature>
<dbReference type="Pfam" id="PF00550">
    <property type="entry name" value="PP-binding"/>
    <property type="match status" value="2"/>
</dbReference>
<name>A0ABZ0W954_9BACT</name>
<dbReference type="InterPro" id="IPR006162">
    <property type="entry name" value="Ppantetheine_attach_site"/>
</dbReference>
<dbReference type="CDD" id="cd00833">
    <property type="entry name" value="PKS"/>
    <property type="match status" value="1"/>
</dbReference>
<dbReference type="NCBIfam" id="TIGR01733">
    <property type="entry name" value="AA-adenyl-dom"/>
    <property type="match status" value="1"/>
</dbReference>
<proteinExistence type="predicted"/>
<protein>
    <submittedName>
        <fullName evidence="6">Amino acid adenylation domain-containing protein</fullName>
    </submittedName>
</protein>
<dbReference type="SUPFAM" id="SSF47336">
    <property type="entry name" value="ACP-like"/>
    <property type="match status" value="2"/>
</dbReference>
<dbReference type="InterPro" id="IPR018201">
    <property type="entry name" value="Ketoacyl_synth_AS"/>
</dbReference>
<dbReference type="Pfam" id="PF00501">
    <property type="entry name" value="AMP-binding"/>
    <property type="match status" value="1"/>
</dbReference>
<dbReference type="InterPro" id="IPR010071">
    <property type="entry name" value="AA_adenyl_dom"/>
</dbReference>
<dbReference type="Gene3D" id="1.10.1200.10">
    <property type="entry name" value="ACP-like"/>
    <property type="match status" value="2"/>
</dbReference>
<dbReference type="EMBL" id="CP139960">
    <property type="protein sequence ID" value="WQD39661.1"/>
    <property type="molecule type" value="Genomic_DNA"/>
</dbReference>
<feature type="domain" description="Carrier" evidence="4">
    <location>
        <begin position="1520"/>
        <end position="1598"/>
    </location>
</feature>
<dbReference type="PANTHER" id="PTHR43775:SF51">
    <property type="entry name" value="INACTIVE PHENOLPHTHIOCEROL SYNTHESIS POLYKETIDE SYNTHASE TYPE I PKS1-RELATED"/>
    <property type="match status" value="1"/>
</dbReference>
<evidence type="ECO:0000259" key="4">
    <source>
        <dbReference type="PROSITE" id="PS50075"/>
    </source>
</evidence>
<dbReference type="Gene3D" id="3.30.300.30">
    <property type="match status" value="1"/>
</dbReference>
<dbReference type="InterPro" id="IPR032821">
    <property type="entry name" value="PKS_assoc"/>
</dbReference>
<dbReference type="InterPro" id="IPR016035">
    <property type="entry name" value="Acyl_Trfase/lysoPLipase"/>
</dbReference>
<accession>A0ABZ0W954</accession>
<dbReference type="Pfam" id="PF02801">
    <property type="entry name" value="Ketoacyl-synt_C"/>
    <property type="match status" value="1"/>
</dbReference>
<feature type="domain" description="Carrier" evidence="4">
    <location>
        <begin position="530"/>
        <end position="605"/>
    </location>
</feature>
<evidence type="ECO:0000313" key="7">
    <source>
        <dbReference type="Proteomes" id="UP001325680"/>
    </source>
</evidence>
<keyword evidence="1" id="KW-0596">Phosphopantetheine</keyword>
<dbReference type="InterPro" id="IPR014031">
    <property type="entry name" value="Ketoacyl_synth_C"/>
</dbReference>
<evidence type="ECO:0000259" key="5">
    <source>
        <dbReference type="PROSITE" id="PS52004"/>
    </source>
</evidence>
<dbReference type="RefSeq" id="WP_162817734.1">
    <property type="nucleotide sequence ID" value="NZ_CP139960.1"/>
</dbReference>
<dbReference type="InterPro" id="IPR045851">
    <property type="entry name" value="AMP-bd_C_sf"/>
</dbReference>
<dbReference type="SUPFAM" id="SSF52151">
    <property type="entry name" value="FabD/lysophospholipase-like"/>
    <property type="match status" value="1"/>
</dbReference>
<dbReference type="InterPro" id="IPR016039">
    <property type="entry name" value="Thiolase-like"/>
</dbReference>
<dbReference type="PANTHER" id="PTHR43775">
    <property type="entry name" value="FATTY ACID SYNTHASE"/>
    <property type="match status" value="1"/>
</dbReference>
<dbReference type="Gene3D" id="3.40.366.10">
    <property type="entry name" value="Malonyl-Coenzyme A Acyl Carrier Protein, domain 2"/>
    <property type="match status" value="1"/>
</dbReference>
<keyword evidence="3" id="KW-0808">Transferase</keyword>
<dbReference type="PROSITE" id="PS00455">
    <property type="entry name" value="AMP_BINDING"/>
    <property type="match status" value="1"/>
</dbReference>
<dbReference type="SUPFAM" id="SSF55048">
    <property type="entry name" value="Probable ACP-binding domain of malonyl-CoA ACP transacylase"/>
    <property type="match status" value="1"/>
</dbReference>
<dbReference type="Gene3D" id="2.30.38.10">
    <property type="entry name" value="Luciferase, Domain 3"/>
    <property type="match status" value="1"/>
</dbReference>
<dbReference type="Proteomes" id="UP001325680">
    <property type="component" value="Chromosome"/>
</dbReference>
<organism evidence="6 7">
    <name type="scientific">Niabella yanshanensis</name>
    <dbReference type="NCBI Taxonomy" id="577386"/>
    <lineage>
        <taxon>Bacteria</taxon>
        <taxon>Pseudomonadati</taxon>
        <taxon>Bacteroidota</taxon>
        <taxon>Chitinophagia</taxon>
        <taxon>Chitinophagales</taxon>
        <taxon>Chitinophagaceae</taxon>
        <taxon>Niabella</taxon>
    </lineage>
</organism>
<dbReference type="Gene3D" id="3.40.47.10">
    <property type="match status" value="1"/>
</dbReference>
<dbReference type="Gene3D" id="3.30.70.3290">
    <property type="match status" value="1"/>
</dbReference>
<dbReference type="PROSITE" id="PS00606">
    <property type="entry name" value="KS3_1"/>
    <property type="match status" value="1"/>
</dbReference>
<dbReference type="InterPro" id="IPR000873">
    <property type="entry name" value="AMP-dep_synth/lig_dom"/>
</dbReference>
<dbReference type="SMART" id="SM00823">
    <property type="entry name" value="PKS_PP"/>
    <property type="match status" value="2"/>
</dbReference>
<dbReference type="InterPro" id="IPR001227">
    <property type="entry name" value="Ac_transferase_dom_sf"/>
</dbReference>
<dbReference type="PROSITE" id="PS52004">
    <property type="entry name" value="KS3_2"/>
    <property type="match status" value="1"/>
</dbReference>
<dbReference type="PROSITE" id="PS00012">
    <property type="entry name" value="PHOSPHOPANTETHEINE"/>
    <property type="match status" value="1"/>
</dbReference>
<dbReference type="InterPro" id="IPR020845">
    <property type="entry name" value="AMP-binding_CS"/>
</dbReference>
<dbReference type="SUPFAM" id="SSF56801">
    <property type="entry name" value="Acetyl-CoA synthetase-like"/>
    <property type="match status" value="1"/>
</dbReference>
<dbReference type="SUPFAM" id="SSF53901">
    <property type="entry name" value="Thiolase-like"/>
    <property type="match status" value="1"/>
</dbReference>
<evidence type="ECO:0000256" key="3">
    <source>
        <dbReference type="ARBA" id="ARBA00022679"/>
    </source>
</evidence>
<keyword evidence="7" id="KW-1185">Reference proteome</keyword>
<dbReference type="Pfam" id="PF00698">
    <property type="entry name" value="Acyl_transf_1"/>
    <property type="match status" value="1"/>
</dbReference>
<evidence type="ECO:0000313" key="6">
    <source>
        <dbReference type="EMBL" id="WQD39661.1"/>
    </source>
</evidence>
<dbReference type="Pfam" id="PF16197">
    <property type="entry name" value="KAsynt_C_assoc"/>
    <property type="match status" value="1"/>
</dbReference>
<dbReference type="CDD" id="cd17651">
    <property type="entry name" value="A_NRPS_VisG_like"/>
    <property type="match status" value="1"/>
</dbReference>
<dbReference type="Pfam" id="PF13193">
    <property type="entry name" value="AMP-binding_C"/>
    <property type="match status" value="1"/>
</dbReference>
<sequence length="1732" mass="188952">MNERINSSGKAGAGWSLETSLIEIFHNQVVIAPDAVALFYRDQQLTYAQLNERATILAQHLASENIVANDIIAICLDKGFDVIISIIAILKVGAAYMPVDPSYPQERISFMLEDASPKAVVSASKYKQLFPGKLLIDPDPELYDDAGNVAAAQLQVQKNALYTYVLFTSGSTGRPKGVLMRQQALVNLIQWQVENSEMGALSRTVNFSPLTFDVSFQEIFSTFAVGGTLFLIDDDLRLDPAALLSFLETHQINRLFLPFVALQMLCESAFQSKTYPRSLKEVMTAGEQLKITPQVRAFFSEINGVKLFNQYGPTEAHVVTSLALEGDANEWPDLPGIGRPIKLVNIYILDKELNEVKPGVQGELYIGGIALAEGYVNRPDLTREKFIEHKGDTGIGRIYKTGDLARLLDDGNIEFLGRIDDQIKIRGFRVELGEIETALMQYAEIANCVVIAQGDNAAQKKLVAYMVARNEQKDTQAVKTFLQKSLPDYMIPSAFIWLNEIPKTASGKVNKKALITPKFERPDLNVLFQQPKGETEKNIATVWRELLQMEVVGVNDNFFELGGNSILAQKTILALKQHHKYDIPITKLYQYPTIRELGSLLDKSTVEKRVSSKLRKKDNGAGVAIVGMAGRFPGAATIEAFWEVLKEGKETISFFEKEEIDKAVPESILNSPLYVRARGILDDVDHFDAGLFGINPKLAELMDPQMRIFLEVSREVLETTGLLNDDDGYKIGVFAGSNTNTYFNNNVFFNKDKIETQGYYQTMSVSEKDYLATRVAYHLNLKGPAVNVNSACSTSLLAIAQAVESLRLGQCDAAIAGGVAVNVPVKSGHLYEEGAMFSDDGRCRPFDAQAKGTVFSDGAGVVLLKRLEDALADKDLVYAVIKGIGVNNDGGGKGSFTAPSTGGQAEAISMAIQDAGVEAADISYIEAHGTATPLGDPIEVEGLKLAFGEQQEQQYCAIGSVKSNIGHLTHAAGVAGVIKTSLSLFNRKLVPSVNYKTPNPSIDFTNSPFVVNTQLKDWRVKGKRMAGVSSFGIGGTNVHIILEEVEQLASQKDVESGAQIISWSSKTERSNILFGKKLLSFIQKNSSSSLTAIARHLQTTRPSLGVRTALVARDIAGLRAQLEDEELLRVETRTIAESDPNLVFVFPGQGSQFVNMGKELYDNEPVYKAAVDECAELLMHIINEDIRNVLFAEESEAASEKLKNTYYTQPATFIVSYALAKYYMSIGINPVAMVGHSIGEFVCAHLAGVMSLSDVIKIVAARASLISQLPAGTMLSVRAPGDKVRSLMPDSLSVAAINAPNLCVVSGDVVEVNRFSALLDEHQIINKSLRTSHAFHSGMMDPILAPLKDVIASCKLSAPKIPILSTVMASWLTDSQAQDAAYWSEHARATVNFSDAISELVSALNPVFLEVGPGNATTTLIKQHNTQLASRAIHSIETGKVNNDLISVNKAIAKLWTAGVNMNWSLVQKGTGIAHLHNLPTYAYDKKKYWIEPAHVQQVSDGSISAFSSENEEGADGGDLTADQPLKRIISILEEASGNKMEDFNPNLSFIELGFDSLLLTQIASTLKREFKVPITFKQLNEEYGTIKKLSDYLATSVSADILNFDRQRANASASIMKQPGLQAADSDTKHILEAILSQMHALTQQVARLQEVQAGILSTHGNVNNVNSESAADKAQVLSNETQNPLLGGIKIISNSDAPLAGARLGKDKNGNPAWFVKDDNNPGRYLQISI</sequence>
<reference evidence="6 7" key="1">
    <citation type="submission" date="2023-12" db="EMBL/GenBank/DDBJ databases">
        <title>Genome sequencing and assembly of bacterial species from a model synthetic community.</title>
        <authorList>
            <person name="Hogle S.L."/>
        </authorList>
    </citation>
    <scope>NUCLEOTIDE SEQUENCE [LARGE SCALE GENOMIC DNA]</scope>
    <source>
        <strain evidence="6 7">HAMBI_3031</strain>
    </source>
</reference>
<dbReference type="InterPro" id="IPR050091">
    <property type="entry name" value="PKS_NRPS_Biosynth_Enz"/>
</dbReference>
<dbReference type="InterPro" id="IPR020841">
    <property type="entry name" value="PKS_Beta-ketoAc_synthase_dom"/>
</dbReference>
<dbReference type="InterPro" id="IPR016036">
    <property type="entry name" value="Malonyl_transacylase_ACP-bd"/>
</dbReference>
<dbReference type="InterPro" id="IPR014043">
    <property type="entry name" value="Acyl_transferase_dom"/>
</dbReference>
<dbReference type="InterPro" id="IPR036736">
    <property type="entry name" value="ACP-like_sf"/>
</dbReference>